<evidence type="ECO:0000256" key="1">
    <source>
        <dbReference type="SAM" id="Phobius"/>
    </source>
</evidence>
<proteinExistence type="predicted"/>
<keyword evidence="1" id="KW-0472">Membrane</keyword>
<dbReference type="Proteomes" id="UP001417504">
    <property type="component" value="Unassembled WGS sequence"/>
</dbReference>
<protein>
    <submittedName>
        <fullName evidence="2">Uncharacterized protein</fullName>
    </submittedName>
</protein>
<dbReference type="AlphaFoldDB" id="A0AAP0JQI8"/>
<evidence type="ECO:0000313" key="2">
    <source>
        <dbReference type="EMBL" id="KAK9138358.1"/>
    </source>
</evidence>
<comment type="caution">
    <text evidence="2">The sequence shown here is derived from an EMBL/GenBank/DDBJ whole genome shotgun (WGS) entry which is preliminary data.</text>
</comment>
<sequence>MYEWLHIPPLCVSGYTFHHYVIVTYDLLRAYIKRFHLCNDIIYWNESSLYFSPISSLVIFLVLYLYLSGFAFN</sequence>
<keyword evidence="3" id="KW-1185">Reference proteome</keyword>
<accession>A0AAP0JQI8</accession>
<name>A0AAP0JQI8_9MAGN</name>
<gene>
    <name evidence="2" type="ORF">Sjap_008952</name>
</gene>
<evidence type="ECO:0000313" key="3">
    <source>
        <dbReference type="Proteomes" id="UP001417504"/>
    </source>
</evidence>
<feature type="transmembrane region" description="Helical" evidence="1">
    <location>
        <begin position="49"/>
        <end position="67"/>
    </location>
</feature>
<dbReference type="EMBL" id="JBBNAE010000003">
    <property type="protein sequence ID" value="KAK9138358.1"/>
    <property type="molecule type" value="Genomic_DNA"/>
</dbReference>
<keyword evidence="1" id="KW-1133">Transmembrane helix</keyword>
<keyword evidence="1" id="KW-0812">Transmembrane</keyword>
<organism evidence="2 3">
    <name type="scientific">Stephania japonica</name>
    <dbReference type="NCBI Taxonomy" id="461633"/>
    <lineage>
        <taxon>Eukaryota</taxon>
        <taxon>Viridiplantae</taxon>
        <taxon>Streptophyta</taxon>
        <taxon>Embryophyta</taxon>
        <taxon>Tracheophyta</taxon>
        <taxon>Spermatophyta</taxon>
        <taxon>Magnoliopsida</taxon>
        <taxon>Ranunculales</taxon>
        <taxon>Menispermaceae</taxon>
        <taxon>Menispermoideae</taxon>
        <taxon>Cissampelideae</taxon>
        <taxon>Stephania</taxon>
    </lineage>
</organism>
<reference evidence="2 3" key="1">
    <citation type="submission" date="2024-01" db="EMBL/GenBank/DDBJ databases">
        <title>Genome assemblies of Stephania.</title>
        <authorList>
            <person name="Yang L."/>
        </authorList>
    </citation>
    <scope>NUCLEOTIDE SEQUENCE [LARGE SCALE GENOMIC DNA]</scope>
    <source>
        <strain evidence="2">QJT</strain>
        <tissue evidence="2">Leaf</tissue>
    </source>
</reference>